<keyword evidence="3" id="KW-1185">Reference proteome</keyword>
<dbReference type="KEGG" id="tet:TTHERM_00485880"/>
<feature type="region of interest" description="Disordered" evidence="1">
    <location>
        <begin position="391"/>
        <end position="416"/>
    </location>
</feature>
<dbReference type="eggNOG" id="ENOG502SW2G">
    <property type="taxonomic scope" value="Eukaryota"/>
</dbReference>
<accession>I7MCY2</accession>
<evidence type="ECO:0000313" key="3">
    <source>
        <dbReference type="Proteomes" id="UP000009168"/>
    </source>
</evidence>
<proteinExistence type="predicted"/>
<evidence type="ECO:0000256" key="1">
    <source>
        <dbReference type="SAM" id="MobiDB-lite"/>
    </source>
</evidence>
<dbReference type="RefSeq" id="XP_001032801.3">
    <property type="nucleotide sequence ID" value="XM_001032801.3"/>
</dbReference>
<evidence type="ECO:0000313" key="2">
    <source>
        <dbReference type="EMBL" id="EAR85138.3"/>
    </source>
</evidence>
<dbReference type="InParanoid" id="I7MCY2"/>
<dbReference type="Proteomes" id="UP000009168">
    <property type="component" value="Unassembled WGS sequence"/>
</dbReference>
<reference evidence="3" key="1">
    <citation type="journal article" date="2006" name="PLoS Biol.">
        <title>Macronuclear genome sequence of the ciliate Tetrahymena thermophila, a model eukaryote.</title>
        <authorList>
            <person name="Eisen J.A."/>
            <person name="Coyne R.S."/>
            <person name="Wu M."/>
            <person name="Wu D."/>
            <person name="Thiagarajan M."/>
            <person name="Wortman J.R."/>
            <person name="Badger J.H."/>
            <person name="Ren Q."/>
            <person name="Amedeo P."/>
            <person name="Jones K.M."/>
            <person name="Tallon L.J."/>
            <person name="Delcher A.L."/>
            <person name="Salzberg S.L."/>
            <person name="Silva J.C."/>
            <person name="Haas B.J."/>
            <person name="Majoros W.H."/>
            <person name="Farzad M."/>
            <person name="Carlton J.M."/>
            <person name="Smith R.K. Jr."/>
            <person name="Garg J."/>
            <person name="Pearlman R.E."/>
            <person name="Karrer K.M."/>
            <person name="Sun L."/>
            <person name="Manning G."/>
            <person name="Elde N.C."/>
            <person name="Turkewitz A.P."/>
            <person name="Asai D.J."/>
            <person name="Wilkes D.E."/>
            <person name="Wang Y."/>
            <person name="Cai H."/>
            <person name="Collins K."/>
            <person name="Stewart B.A."/>
            <person name="Lee S.R."/>
            <person name="Wilamowska K."/>
            <person name="Weinberg Z."/>
            <person name="Ruzzo W.L."/>
            <person name="Wloga D."/>
            <person name="Gaertig J."/>
            <person name="Frankel J."/>
            <person name="Tsao C.-C."/>
            <person name="Gorovsky M.A."/>
            <person name="Keeling P.J."/>
            <person name="Waller R.F."/>
            <person name="Patron N.J."/>
            <person name="Cherry J.M."/>
            <person name="Stover N.A."/>
            <person name="Krieger C.J."/>
            <person name="del Toro C."/>
            <person name="Ryder H.F."/>
            <person name="Williamson S.C."/>
            <person name="Barbeau R.A."/>
            <person name="Hamilton E.P."/>
            <person name="Orias E."/>
        </authorList>
    </citation>
    <scope>NUCLEOTIDE SEQUENCE [LARGE SCALE GENOMIC DNA]</scope>
    <source>
        <strain evidence="3">SB210</strain>
    </source>
</reference>
<organism evidence="2 3">
    <name type="scientific">Tetrahymena thermophila (strain SB210)</name>
    <dbReference type="NCBI Taxonomy" id="312017"/>
    <lineage>
        <taxon>Eukaryota</taxon>
        <taxon>Sar</taxon>
        <taxon>Alveolata</taxon>
        <taxon>Ciliophora</taxon>
        <taxon>Intramacronucleata</taxon>
        <taxon>Oligohymenophorea</taxon>
        <taxon>Hymenostomatida</taxon>
        <taxon>Tetrahymenina</taxon>
        <taxon>Tetrahymenidae</taxon>
        <taxon>Tetrahymena</taxon>
    </lineage>
</organism>
<dbReference type="EMBL" id="GG662587">
    <property type="protein sequence ID" value="EAR85138.3"/>
    <property type="molecule type" value="Genomic_DNA"/>
</dbReference>
<feature type="region of interest" description="Disordered" evidence="1">
    <location>
        <begin position="267"/>
        <end position="292"/>
    </location>
</feature>
<protein>
    <submittedName>
        <fullName evidence="2">Uncharacterized protein</fullName>
    </submittedName>
</protein>
<sequence length="1421" mass="166807">MDYPLLEAFEEAILQEDEAKRMQLVSKGLKKITDILPFPKQNHLLLLQRDILKYLFLNIPLFEPVIKLIIDTFIEKFGNQPKFIDQLFASTRYISEIREAINQNNDKTAITSYHNYQNQESQQNIESGIIQDDFLSSQDAQKKRQRLNMFSKFNLPKYIQNHIKIIKKYVLIYVKKIIQVIMQRNDDQEKYANLVCEFYKQFLDNTDYDDLISEACKDLYYFKNQWICLKKNHTIMQEVEEILLLKSKKFKVLQQNDDYFNDDLEKEDEQEGHENDKNLSLNSQTGESDKKQDEKDAVDLLEDWLSSDDVAQLSKIKRETESRLSIDFFKIDSNLEILLSFIINPTLYTCSRIWTQRYQNIIQKNHFYPKPTTFRADFYRKASQNDLNELQKKKRTKEGTKVTEEMQSEGNNDEYSQPSLKRIQDVFSNNYSNDDLNHEELNNPQLRKQAIYYLRSYRTAIMLTDPKNYRPLIRINNLYIDIFFNNLYECFKRDTPCMNMNHIAINIEYLIGKEPELVFYYLIEYNILFKVLQMMEQSHVVNFLLNLILQQGQYPFISKEMNEKLWFYLTETQFYFELCQIMLFNKMGEYFQQKAFQSYKLPGLRKLAQKAPIKKQFQSNDMLSRDYMFTNYTNLQEHTFELQCDIDGLKDFLVVRKSLTNFKSKQTVITKIKMLQNLGAINSLTSDLPSDQHKPTSKVSMTQINQHSSMSLESNTLIEMIKEDESKIEDDTFHEQTPLNKIVLQQMKNQSEDTNKASQQAFAKGKNSAFDVFSDINQQKLDLQRSLPQTLSKKLNSELNSQQGVFTPQYSKSSSLVRPEQRRLTAFNAALQQSQSTNSNQDNKKKNGIIQPPLKLPNFIVFSPTSSLASTGQNFFKDAVKDSTKTPTNFGIQKKNDLNQKTLARLFNISELSYNKDVVQVEDKLNFLYPQNIQNLEQTPLDILSKSKTFNIENLIQNEEFSYNCITGIQAIFEEIFNQMDHPQLYKSFRLFTFDTPIRHLKSLLGDKLYNFDLILKHFLLKLKLYSVADANSSILAGQLANRIIQSLMDHSTQLKDFIPFLIEIINENWNLLLKQIILNFTISKEKNQQPIRIQSIQIEKKMSSTTYQIVKLFLLCLQVQTDPENKKKLIKQIPIPCLHALVLMFFEYPTNNLYQTLFIKIINELFKFGTSQIYYNIIFQFNVLNYMNIVLESICCNGVFNKKLQIDGIYYSIKQFCIMLEENFNERQQELKNIRTQVESLDIWHTIKKQFHMKDTFKSQELGSVISKTTSPKGSSIFANKEDKIKQKIKNQQNTFDIQQKLEPKSMLSPSLRAISVHSPLINLNTNNSLISNNSKALYQTDRSNQFQNASQNFLSPLQQQNKKTNEYVRHSKSNSFNPYNQEVSNHIKNNSSIANQFLAISKTQTNFKIRTNSQSIIKK</sequence>
<name>I7MCY2_TETTS</name>
<dbReference type="GeneID" id="7831100"/>
<gene>
    <name evidence="2" type="ORF">TTHERM_00485880</name>
</gene>
<dbReference type="OrthoDB" id="299052at2759"/>